<dbReference type="Pfam" id="PF22936">
    <property type="entry name" value="Pol_BBD"/>
    <property type="match status" value="1"/>
</dbReference>
<evidence type="ECO:0000256" key="4">
    <source>
        <dbReference type="ARBA" id="ARBA00022801"/>
    </source>
</evidence>
<keyword evidence="8" id="KW-1185">Reference proteome</keyword>
<dbReference type="InterPro" id="IPR043502">
    <property type="entry name" value="DNA/RNA_pol_sf"/>
</dbReference>
<dbReference type="InterPro" id="IPR039537">
    <property type="entry name" value="Retrotran_Ty1/copia-like"/>
</dbReference>
<dbReference type="InterPro" id="IPR057670">
    <property type="entry name" value="SH3_retrovirus"/>
</dbReference>
<gene>
    <name evidence="7" type="ORF">M0R45_031791</name>
</gene>
<evidence type="ECO:0000256" key="3">
    <source>
        <dbReference type="ARBA" id="ARBA00022750"/>
    </source>
</evidence>
<keyword evidence="1" id="KW-0645">Protease</keyword>
<dbReference type="GO" id="GO:0006508">
    <property type="term" value="P:proteolysis"/>
    <property type="evidence" value="ECO:0007669"/>
    <property type="project" value="UniProtKB-KW"/>
</dbReference>
<dbReference type="Pfam" id="PF00665">
    <property type="entry name" value="rve"/>
    <property type="match status" value="1"/>
</dbReference>
<dbReference type="InterPro" id="IPR012337">
    <property type="entry name" value="RNaseH-like_sf"/>
</dbReference>
<organism evidence="7 8">
    <name type="scientific">Rubus argutus</name>
    <name type="common">Southern blackberry</name>
    <dbReference type="NCBI Taxonomy" id="59490"/>
    <lineage>
        <taxon>Eukaryota</taxon>
        <taxon>Viridiplantae</taxon>
        <taxon>Streptophyta</taxon>
        <taxon>Embryophyta</taxon>
        <taxon>Tracheophyta</taxon>
        <taxon>Spermatophyta</taxon>
        <taxon>Magnoliopsida</taxon>
        <taxon>eudicotyledons</taxon>
        <taxon>Gunneridae</taxon>
        <taxon>Pentapetalae</taxon>
        <taxon>rosids</taxon>
        <taxon>fabids</taxon>
        <taxon>Rosales</taxon>
        <taxon>Rosaceae</taxon>
        <taxon>Rosoideae</taxon>
        <taxon>Rosoideae incertae sedis</taxon>
        <taxon>Rubus</taxon>
    </lineage>
</organism>
<evidence type="ECO:0000313" key="7">
    <source>
        <dbReference type="EMBL" id="KAK9923369.1"/>
    </source>
</evidence>
<dbReference type="EMBL" id="JBEDUW010000006">
    <property type="protein sequence ID" value="KAK9923369.1"/>
    <property type="molecule type" value="Genomic_DNA"/>
</dbReference>
<comment type="caution">
    <text evidence="7">The sequence shown here is derived from an EMBL/GenBank/DDBJ whole genome shotgun (WGS) entry which is preliminary data.</text>
</comment>
<dbReference type="GO" id="GO:0003676">
    <property type="term" value="F:nucleic acid binding"/>
    <property type="evidence" value="ECO:0007669"/>
    <property type="project" value="InterPro"/>
</dbReference>
<dbReference type="SUPFAM" id="SSF53098">
    <property type="entry name" value="Ribonuclease H-like"/>
    <property type="match status" value="1"/>
</dbReference>
<evidence type="ECO:0000313" key="8">
    <source>
        <dbReference type="Proteomes" id="UP001457282"/>
    </source>
</evidence>
<keyword evidence="4" id="KW-0378">Hydrolase</keyword>
<reference evidence="7 8" key="1">
    <citation type="journal article" date="2023" name="G3 (Bethesda)">
        <title>A chromosome-length genome assembly and annotation of blackberry (Rubus argutus, cv. 'Hillquist').</title>
        <authorList>
            <person name="Bruna T."/>
            <person name="Aryal R."/>
            <person name="Dudchenko O."/>
            <person name="Sargent D.J."/>
            <person name="Mead D."/>
            <person name="Buti M."/>
            <person name="Cavallini A."/>
            <person name="Hytonen T."/>
            <person name="Andres J."/>
            <person name="Pham M."/>
            <person name="Weisz D."/>
            <person name="Mascagni F."/>
            <person name="Usai G."/>
            <person name="Natali L."/>
            <person name="Bassil N."/>
            <person name="Fernandez G.E."/>
            <person name="Lomsadze A."/>
            <person name="Armour M."/>
            <person name="Olukolu B."/>
            <person name="Poorten T."/>
            <person name="Britton C."/>
            <person name="Davik J."/>
            <person name="Ashrafi H."/>
            <person name="Aiden E.L."/>
            <person name="Borodovsky M."/>
            <person name="Worthington M."/>
        </authorList>
    </citation>
    <scope>NUCLEOTIDE SEQUENCE [LARGE SCALE GENOMIC DNA]</scope>
    <source>
        <strain evidence="7">PI 553951</strain>
    </source>
</reference>
<keyword evidence="2" id="KW-0479">Metal-binding</keyword>
<dbReference type="InterPro" id="IPR054722">
    <property type="entry name" value="PolX-like_BBD"/>
</dbReference>
<accession>A0AAW1WIN3</accession>
<evidence type="ECO:0000256" key="2">
    <source>
        <dbReference type="ARBA" id="ARBA00022723"/>
    </source>
</evidence>
<evidence type="ECO:0000256" key="5">
    <source>
        <dbReference type="SAM" id="MobiDB-lite"/>
    </source>
</evidence>
<name>A0AAW1WIN3_RUBAR</name>
<dbReference type="SUPFAM" id="SSF56672">
    <property type="entry name" value="DNA/RNA polymerases"/>
    <property type="match status" value="1"/>
</dbReference>
<dbReference type="PROSITE" id="PS50994">
    <property type="entry name" value="INTEGRASE"/>
    <property type="match status" value="1"/>
</dbReference>
<dbReference type="GO" id="GO:0015074">
    <property type="term" value="P:DNA integration"/>
    <property type="evidence" value="ECO:0007669"/>
    <property type="project" value="InterPro"/>
</dbReference>
<dbReference type="InterPro" id="IPR036397">
    <property type="entry name" value="RNaseH_sf"/>
</dbReference>
<protein>
    <recommendedName>
        <fullName evidence="6">Integrase catalytic domain-containing protein</fullName>
    </recommendedName>
</protein>
<sequence>MNPKAGAPQANAASASLSEFSEGLSLVDPNRWIIDSGATHHITSSPQSLTTIDLHSSMSPVCLPSGDKASITMSGAIQFTDSFSINNVLCVPSFKVDLLSVGKTIDGMSCSVTFFPSWCILQDLVTRTMIGVGKRRGDLYYLVALASIPPSNRFACNLTISSNLWHRRLGHPSSSRLQYLANNSLHFKFDSSHQCDVCPLAKQTRQPFPLSAISTTKIFSLIHCDIWGRYKTASHSGAHYFLTIVDDFSRFTWVFLMRHKSEAQTLLRQFFNYVATQFNTKDQQFRSDNGAEFLSLQKFFLEQGVIFQRSSVYTPQQNGVVERKHRHILETARALRFQSHLPISFWGECVLTAVYNINRLPTLLLNKKTPFEVLYRKLPDYSRMRVFGCIAFATSVNPSSKFDPRARKCIFIGYPMGQKAYKLYDVETKTIFTNRDVIFMEDTFLHSPQKAPSKLISEPSPPAQSIPITIVPDPFSFSSHPTPQLSNTTLPAPISSSTAEIAALSSPSPSSTPATAIDHTHLTPLSPENEPLPITSLNDIPAPNQLASIESIDVVPDIPDPIAQPLCHSQSSREPNVRLQDYVCSQAVEPSSYEIAASDPKWQQAMTSDLQALIDNNTWTLVPLPPGKRPIGCRWVYRIKYHADGSVERYKARLVAKGFTQTAGIDYHDTFSPTAKMVTVRCLLAIAACFGWSLHQLDVNNAFLNGDLLEEIYMFPPPGLRRQGESLVCRLNKSLYGLKQASRQWFSKFTTAIIRAGFTQSKADYSLFVRKDGGSFTALLIYVDDIMITGNCRKSINALKQFLHAQFRIKDLGELKYFLGIEIARSKKGIYLSQRKYALEIIKDSGYLGAKPVEFPMEECKLSNKGEPLRDPAAY</sequence>
<feature type="domain" description="Integrase catalytic" evidence="6">
    <location>
        <begin position="205"/>
        <end position="378"/>
    </location>
</feature>
<dbReference type="InterPro" id="IPR025724">
    <property type="entry name" value="GAG-pre-integrase_dom"/>
</dbReference>
<evidence type="ECO:0000259" key="6">
    <source>
        <dbReference type="PROSITE" id="PS50994"/>
    </source>
</evidence>
<dbReference type="Pfam" id="PF25597">
    <property type="entry name" value="SH3_retrovirus"/>
    <property type="match status" value="1"/>
</dbReference>
<evidence type="ECO:0000256" key="1">
    <source>
        <dbReference type="ARBA" id="ARBA00022670"/>
    </source>
</evidence>
<dbReference type="GO" id="GO:0046872">
    <property type="term" value="F:metal ion binding"/>
    <property type="evidence" value="ECO:0007669"/>
    <property type="project" value="UniProtKB-KW"/>
</dbReference>
<keyword evidence="3" id="KW-0064">Aspartyl protease</keyword>
<dbReference type="PANTHER" id="PTHR42648:SF31">
    <property type="entry name" value="RNA-DIRECTED DNA POLYMERASE"/>
    <property type="match status" value="1"/>
</dbReference>
<dbReference type="InterPro" id="IPR001584">
    <property type="entry name" value="Integrase_cat-core"/>
</dbReference>
<dbReference type="Gene3D" id="3.30.420.10">
    <property type="entry name" value="Ribonuclease H-like superfamily/Ribonuclease H"/>
    <property type="match status" value="1"/>
</dbReference>
<dbReference type="GO" id="GO:0004190">
    <property type="term" value="F:aspartic-type endopeptidase activity"/>
    <property type="evidence" value="ECO:0007669"/>
    <property type="project" value="UniProtKB-KW"/>
</dbReference>
<proteinExistence type="predicted"/>
<feature type="compositionally biased region" description="Low complexity" evidence="5">
    <location>
        <begin position="502"/>
        <end position="516"/>
    </location>
</feature>
<dbReference type="AlphaFoldDB" id="A0AAW1WIN3"/>
<dbReference type="Pfam" id="PF13976">
    <property type="entry name" value="gag_pre-integrs"/>
    <property type="match status" value="1"/>
</dbReference>
<dbReference type="Pfam" id="PF07727">
    <property type="entry name" value="RVT_2"/>
    <property type="match status" value="1"/>
</dbReference>
<dbReference type="InterPro" id="IPR013103">
    <property type="entry name" value="RVT_2"/>
</dbReference>
<dbReference type="PANTHER" id="PTHR42648">
    <property type="entry name" value="TRANSPOSASE, PUTATIVE-RELATED"/>
    <property type="match status" value="1"/>
</dbReference>
<dbReference type="Proteomes" id="UP001457282">
    <property type="component" value="Unassembled WGS sequence"/>
</dbReference>
<feature type="region of interest" description="Disordered" evidence="5">
    <location>
        <begin position="498"/>
        <end position="528"/>
    </location>
</feature>